<protein>
    <submittedName>
        <fullName evidence="1">Uncharacterized protein</fullName>
    </submittedName>
</protein>
<dbReference type="HOGENOM" id="CLU_3114619_0_0_10"/>
<keyword evidence="2" id="KW-1185">Reference proteome</keyword>
<gene>
    <name evidence="1" type="ORF">HMPREF1534_00704</name>
</gene>
<evidence type="ECO:0000313" key="2">
    <source>
        <dbReference type="Proteomes" id="UP000017831"/>
    </source>
</evidence>
<dbReference type="Proteomes" id="UP000017831">
    <property type="component" value="Unassembled WGS sequence"/>
</dbReference>
<accession>U6RPC5</accession>
<sequence length="50" mass="6107">MEKRWDKNTPSFLPEDVSIAWKNSLELLRKNDGVYLFMLFRERLRLCLFS</sequence>
<name>U6RPC5_9BACT</name>
<dbReference type="EMBL" id="AQHY01000008">
    <property type="protein sequence ID" value="EOA57641.1"/>
    <property type="molecule type" value="Genomic_DNA"/>
</dbReference>
<proteinExistence type="predicted"/>
<dbReference type="AlphaFoldDB" id="U6RPC5"/>
<dbReference type="STRING" id="1121098.HMPREF1534_00704"/>
<comment type="caution">
    <text evidence="1">The sequence shown here is derived from an EMBL/GenBank/DDBJ whole genome shotgun (WGS) entry which is preliminary data.</text>
</comment>
<reference evidence="1 2" key="1">
    <citation type="submission" date="2013-04" db="EMBL/GenBank/DDBJ databases">
        <title>The Genome Sequence of Bacteroides massiliensis DSM 17679.</title>
        <authorList>
            <consortium name="The Broad Institute Genomics Platform"/>
            <person name="Earl A."/>
            <person name="Ward D."/>
            <person name="Feldgarden M."/>
            <person name="Gevers D."/>
            <person name="Martens E."/>
            <person name="Fenner L."/>
            <person name="Roux V."/>
            <person name="Mallet M.N."/>
            <person name="Raoult D."/>
            <person name="Walker B."/>
            <person name="Young S."/>
            <person name="Zeng Q."/>
            <person name="Gargeya S."/>
            <person name="Fitzgerald M."/>
            <person name="Haas B."/>
            <person name="Abouelleil A."/>
            <person name="Allen A.W."/>
            <person name="Alvarado L."/>
            <person name="Arachchi H.M."/>
            <person name="Berlin A.M."/>
            <person name="Chapman S.B."/>
            <person name="Gainer-Dewar J."/>
            <person name="Goldberg J."/>
            <person name="Griggs A."/>
            <person name="Gujja S."/>
            <person name="Hansen M."/>
            <person name="Howarth C."/>
            <person name="Imamovic A."/>
            <person name="Ireland A."/>
            <person name="Larimer J."/>
            <person name="McCowan C."/>
            <person name="Murphy C."/>
            <person name="Pearson M."/>
            <person name="Poon T.W."/>
            <person name="Priest M."/>
            <person name="Roberts A."/>
            <person name="Saif S."/>
            <person name="Shea T."/>
            <person name="Sisk P."/>
            <person name="Sykes S."/>
            <person name="Wortman J."/>
            <person name="Nusbaum C."/>
            <person name="Birren B."/>
        </authorList>
    </citation>
    <scope>NUCLEOTIDE SEQUENCE [LARGE SCALE GENOMIC DNA]</scope>
    <source>
        <strain evidence="2">B84634 / Timone 84634 / DSM 17679 / JCM 13223</strain>
    </source>
</reference>
<organism evidence="1 2">
    <name type="scientific">Phocaeicola massiliensis B84634 = Timone 84634 = DSM 17679 = JCM 13223</name>
    <dbReference type="NCBI Taxonomy" id="1121098"/>
    <lineage>
        <taxon>Bacteria</taxon>
        <taxon>Pseudomonadati</taxon>
        <taxon>Bacteroidota</taxon>
        <taxon>Bacteroidia</taxon>
        <taxon>Bacteroidales</taxon>
        <taxon>Bacteroidaceae</taxon>
        <taxon>Phocaeicola</taxon>
    </lineage>
</organism>
<evidence type="ECO:0000313" key="1">
    <source>
        <dbReference type="EMBL" id="EOA57641.1"/>
    </source>
</evidence>